<organism evidence="2 3">
    <name type="scientific">Pleuronectes platessa</name>
    <name type="common">European plaice</name>
    <dbReference type="NCBI Taxonomy" id="8262"/>
    <lineage>
        <taxon>Eukaryota</taxon>
        <taxon>Metazoa</taxon>
        <taxon>Chordata</taxon>
        <taxon>Craniata</taxon>
        <taxon>Vertebrata</taxon>
        <taxon>Euteleostomi</taxon>
        <taxon>Actinopterygii</taxon>
        <taxon>Neopterygii</taxon>
        <taxon>Teleostei</taxon>
        <taxon>Neoteleostei</taxon>
        <taxon>Acanthomorphata</taxon>
        <taxon>Carangaria</taxon>
        <taxon>Pleuronectiformes</taxon>
        <taxon>Pleuronectoidei</taxon>
        <taxon>Pleuronectidae</taxon>
        <taxon>Pleuronectes</taxon>
    </lineage>
</organism>
<feature type="non-terminal residue" evidence="2">
    <location>
        <position position="429"/>
    </location>
</feature>
<sequence>MFIFVVKPLGTCRGWGSSPSVALLSAPRRLSVRHREVLIRWHGAGAEGGEGTGPHLERFGQKGARHSEPDQGLTLLEMKMERKKEIMMEVVSACSVHIEALAKKEAILQDLACSSSRLMDKKSLEREALFHSRSIKDSRRLHDGDTQGLFRAEVALGYAEVSALLCLSLQFTDSHKGYRQGGAEEEEGEERVERGGICGRSRPKGSVSQHVSHGHSLALAMADFVAAVVQRVLTPEAGPSMPSSPTVPTGIDCWSSAITASHSGPRCSPSHPRSLTLTRPHPFTVDPSPGPVAKATGISFLKFFGRSTPELDDGYLASSVTHTPPTPSIMFGGKLCNHQLKRGGEEMKGAGNTGALIYAACANMDETSVVTSHAFAVSCPVQAHGAGLVVQGLPGPGSSANISPPFLSQLPSFSYLPPFFPSSIPPPPS</sequence>
<protein>
    <submittedName>
        <fullName evidence="2">Uncharacterized protein</fullName>
    </submittedName>
</protein>
<feature type="region of interest" description="Disordered" evidence="1">
    <location>
        <begin position="262"/>
        <end position="289"/>
    </location>
</feature>
<evidence type="ECO:0000256" key="1">
    <source>
        <dbReference type="SAM" id="MobiDB-lite"/>
    </source>
</evidence>
<evidence type="ECO:0000313" key="2">
    <source>
        <dbReference type="EMBL" id="CAB1457173.1"/>
    </source>
</evidence>
<accession>A0A9N7VU07</accession>
<comment type="caution">
    <text evidence="2">The sequence shown here is derived from an EMBL/GenBank/DDBJ whole genome shotgun (WGS) entry which is preliminary data.</text>
</comment>
<name>A0A9N7VU07_PLEPL</name>
<dbReference type="AlphaFoldDB" id="A0A9N7VU07"/>
<dbReference type="Proteomes" id="UP001153269">
    <property type="component" value="Unassembled WGS sequence"/>
</dbReference>
<gene>
    <name evidence="2" type="ORF">PLEPLA_LOCUS44977</name>
</gene>
<evidence type="ECO:0000313" key="3">
    <source>
        <dbReference type="Proteomes" id="UP001153269"/>
    </source>
</evidence>
<keyword evidence="3" id="KW-1185">Reference proteome</keyword>
<dbReference type="EMBL" id="CADEAL010004328">
    <property type="protein sequence ID" value="CAB1457173.1"/>
    <property type="molecule type" value="Genomic_DNA"/>
</dbReference>
<proteinExistence type="predicted"/>
<feature type="region of interest" description="Disordered" evidence="1">
    <location>
        <begin position="178"/>
        <end position="209"/>
    </location>
</feature>
<reference evidence="2" key="1">
    <citation type="submission" date="2020-03" db="EMBL/GenBank/DDBJ databases">
        <authorList>
            <person name="Weist P."/>
        </authorList>
    </citation>
    <scope>NUCLEOTIDE SEQUENCE</scope>
</reference>